<dbReference type="STRING" id="1562970.ING2E5B_1922"/>
<dbReference type="Pfam" id="PF14322">
    <property type="entry name" value="SusD-like_3"/>
    <property type="match status" value="1"/>
</dbReference>
<keyword evidence="4" id="KW-0472">Membrane</keyword>
<dbReference type="HOGENOM" id="CLU_015553_1_0_10"/>
<accession>A0A098C198</accession>
<dbReference type="AlphaFoldDB" id="A0A098C198"/>
<dbReference type="Gene3D" id="1.25.40.390">
    <property type="match status" value="1"/>
</dbReference>
<evidence type="ECO:0000313" key="8">
    <source>
        <dbReference type="EMBL" id="CEA16659.1"/>
    </source>
</evidence>
<dbReference type="InterPro" id="IPR012944">
    <property type="entry name" value="SusD_RagB_dom"/>
</dbReference>
<keyword evidence="9" id="KW-1185">Reference proteome</keyword>
<comment type="subcellular location">
    <subcellularLocation>
        <location evidence="1">Cell outer membrane</location>
    </subcellularLocation>
</comment>
<dbReference type="InterPro" id="IPR033985">
    <property type="entry name" value="SusD-like_N"/>
</dbReference>
<protein>
    <submittedName>
        <fullName evidence="8">RagB/SusD domain-containing protein</fullName>
    </submittedName>
</protein>
<evidence type="ECO:0000256" key="1">
    <source>
        <dbReference type="ARBA" id="ARBA00004442"/>
    </source>
</evidence>
<dbReference type="SUPFAM" id="SSF48452">
    <property type="entry name" value="TPR-like"/>
    <property type="match status" value="1"/>
</dbReference>
<dbReference type="PATRIC" id="fig|1562970.3.peg.1902"/>
<dbReference type="GO" id="GO:0009279">
    <property type="term" value="C:cell outer membrane"/>
    <property type="evidence" value="ECO:0007669"/>
    <property type="project" value="UniProtKB-SubCell"/>
</dbReference>
<dbReference type="Pfam" id="PF07980">
    <property type="entry name" value="SusD_RagB"/>
    <property type="match status" value="1"/>
</dbReference>
<dbReference type="OrthoDB" id="1147023at2"/>
<evidence type="ECO:0000259" key="6">
    <source>
        <dbReference type="Pfam" id="PF07980"/>
    </source>
</evidence>
<dbReference type="InterPro" id="IPR011990">
    <property type="entry name" value="TPR-like_helical_dom_sf"/>
</dbReference>
<keyword evidence="5" id="KW-0998">Cell outer membrane</keyword>
<name>A0A098C198_9BACT</name>
<evidence type="ECO:0000256" key="4">
    <source>
        <dbReference type="ARBA" id="ARBA00023136"/>
    </source>
</evidence>
<comment type="similarity">
    <text evidence="2">Belongs to the SusD family.</text>
</comment>
<reference evidence="8 9" key="1">
    <citation type="submission" date="2014-08" db="EMBL/GenBank/DDBJ databases">
        <authorList>
            <person name="Wibberg D."/>
        </authorList>
    </citation>
    <scope>NUCLEOTIDE SEQUENCE [LARGE SCALE GENOMIC DNA]</scope>
    <source>
        <strain evidence="9">ING2-E5B</strain>
    </source>
</reference>
<sequence length="510" mass="58347">MKHFNIYIVTLIILALILNSCHDLLDEPAENRTFTEETDYTLSQNMILPLIGAYSSFYNVGWETFPLISVRGDDVNAGGLGDQQDFMETDYFRYNKDYWMYNSLWEGYYSKIFIHYSAINQIERYRENGANNNLADQYIAEIKTLRAFLLFQVSRVWGDILIPPDFDPTNLLQSELSTKEEVMQFISDEMSESIPNLPDLHPNQRTDIPGGVTRYAALAMKALANLELKNYQEVADATSQIIQSGRFSLEPDFYELFKTKGKLNQENILEYQYSDFGQGSGDRTSYLWDFFGPQEWSPKVTGIGGGWGFYEPSLKYIKFMLNRGERIRLETSVLFTNRGIQEIQSDPTYSNLPSWISNTTPSGDVINDYTRALFASGKHYMPSDQIIPGRTSYGSNKNMQLIRYAEILLMHAEALTSGANSSVMTADAAVNLVRNRAGLSSLSGVTHQQVMDEKFAELAMEWGTRYYDMIRLEQYNELSYDGRTFNPNLLYLPYPQNQVDLIPALREAAN</sequence>
<evidence type="ECO:0000256" key="2">
    <source>
        <dbReference type="ARBA" id="ARBA00006275"/>
    </source>
</evidence>
<dbReference type="Proteomes" id="UP000032417">
    <property type="component" value="Chromosome 1"/>
</dbReference>
<evidence type="ECO:0000259" key="7">
    <source>
        <dbReference type="Pfam" id="PF14322"/>
    </source>
</evidence>
<evidence type="ECO:0000256" key="3">
    <source>
        <dbReference type="ARBA" id="ARBA00022729"/>
    </source>
</evidence>
<feature type="domain" description="RagB/SusD" evidence="6">
    <location>
        <begin position="266"/>
        <end position="477"/>
    </location>
</feature>
<evidence type="ECO:0000313" key="9">
    <source>
        <dbReference type="Proteomes" id="UP000032417"/>
    </source>
</evidence>
<organism evidence="8 9">
    <name type="scientific">Fermentimonas caenicola</name>
    <dbReference type="NCBI Taxonomy" id="1562970"/>
    <lineage>
        <taxon>Bacteria</taxon>
        <taxon>Pseudomonadati</taxon>
        <taxon>Bacteroidota</taxon>
        <taxon>Bacteroidia</taxon>
        <taxon>Bacteroidales</taxon>
        <taxon>Dysgonomonadaceae</taxon>
        <taxon>Fermentimonas</taxon>
    </lineage>
</organism>
<dbReference type="KEGG" id="pbt:ING2E5B_1922"/>
<dbReference type="EMBL" id="LN515532">
    <property type="protein sequence ID" value="CEA16659.1"/>
    <property type="molecule type" value="Genomic_DNA"/>
</dbReference>
<feature type="domain" description="SusD-like N-terminal" evidence="7">
    <location>
        <begin position="94"/>
        <end position="219"/>
    </location>
</feature>
<gene>
    <name evidence="8" type="ORF">ING2E5B_1922</name>
</gene>
<evidence type="ECO:0000256" key="5">
    <source>
        <dbReference type="ARBA" id="ARBA00023237"/>
    </source>
</evidence>
<keyword evidence="3" id="KW-0732">Signal</keyword>
<proteinExistence type="inferred from homology"/>